<keyword evidence="3" id="KW-1185">Reference proteome</keyword>
<dbReference type="EMBL" id="BPLR01011243">
    <property type="protein sequence ID" value="GIY45171.1"/>
    <property type="molecule type" value="Genomic_DNA"/>
</dbReference>
<name>A0AAV4TI93_CAEEX</name>
<dbReference type="AlphaFoldDB" id="A0AAV4TI93"/>
<organism evidence="2 3">
    <name type="scientific">Caerostris extrusa</name>
    <name type="common">Bark spider</name>
    <name type="synonym">Caerostris bankana</name>
    <dbReference type="NCBI Taxonomy" id="172846"/>
    <lineage>
        <taxon>Eukaryota</taxon>
        <taxon>Metazoa</taxon>
        <taxon>Ecdysozoa</taxon>
        <taxon>Arthropoda</taxon>
        <taxon>Chelicerata</taxon>
        <taxon>Arachnida</taxon>
        <taxon>Araneae</taxon>
        <taxon>Araneomorphae</taxon>
        <taxon>Entelegynae</taxon>
        <taxon>Araneoidea</taxon>
        <taxon>Araneidae</taxon>
        <taxon>Caerostris</taxon>
    </lineage>
</organism>
<evidence type="ECO:0000313" key="3">
    <source>
        <dbReference type="Proteomes" id="UP001054945"/>
    </source>
</evidence>
<accession>A0AAV4TI93</accession>
<feature type="region of interest" description="Disordered" evidence="1">
    <location>
        <begin position="72"/>
        <end position="99"/>
    </location>
</feature>
<reference evidence="2 3" key="1">
    <citation type="submission" date="2021-06" db="EMBL/GenBank/DDBJ databases">
        <title>Caerostris extrusa draft genome.</title>
        <authorList>
            <person name="Kono N."/>
            <person name="Arakawa K."/>
        </authorList>
    </citation>
    <scope>NUCLEOTIDE SEQUENCE [LARGE SCALE GENOMIC DNA]</scope>
</reference>
<sequence>MYHLLNVYWIFSIQNVSPLFDFRIEHTCTSLATSSARWLKTRLPTQKNNGPLLRHLRAGGLELSILPGRPVTLRRGSDNNSNDRVDTKLSPDWKGKQSEASTLGGEISISFQYRIKPKSLIVAT</sequence>
<dbReference type="Proteomes" id="UP001054945">
    <property type="component" value="Unassembled WGS sequence"/>
</dbReference>
<evidence type="ECO:0000256" key="1">
    <source>
        <dbReference type="SAM" id="MobiDB-lite"/>
    </source>
</evidence>
<proteinExistence type="predicted"/>
<feature type="compositionally biased region" description="Basic and acidic residues" evidence="1">
    <location>
        <begin position="75"/>
        <end position="97"/>
    </location>
</feature>
<evidence type="ECO:0000313" key="2">
    <source>
        <dbReference type="EMBL" id="GIY45171.1"/>
    </source>
</evidence>
<protein>
    <submittedName>
        <fullName evidence="2">Uncharacterized protein</fullName>
    </submittedName>
</protein>
<gene>
    <name evidence="2" type="ORF">CEXT_498441</name>
</gene>
<comment type="caution">
    <text evidence="2">The sequence shown here is derived from an EMBL/GenBank/DDBJ whole genome shotgun (WGS) entry which is preliminary data.</text>
</comment>